<protein>
    <recommendedName>
        <fullName evidence="4">Glycine zipper</fullName>
    </recommendedName>
</protein>
<keyword evidence="3" id="KW-1185">Reference proteome</keyword>
<evidence type="ECO:0000256" key="1">
    <source>
        <dbReference type="SAM" id="Phobius"/>
    </source>
</evidence>
<reference evidence="2 3" key="1">
    <citation type="journal article" date="2015" name="Stand. Genomic Sci.">
        <title>Genomic Encyclopedia of Bacterial and Archaeal Type Strains, Phase III: the genomes of soil and plant-associated and newly described type strains.</title>
        <authorList>
            <person name="Whitman W.B."/>
            <person name="Woyke T."/>
            <person name="Klenk H.P."/>
            <person name="Zhou Y."/>
            <person name="Lilburn T.G."/>
            <person name="Beck B.J."/>
            <person name="De Vos P."/>
            <person name="Vandamme P."/>
            <person name="Eisen J.A."/>
            <person name="Garrity G."/>
            <person name="Hugenholtz P."/>
            <person name="Kyrpides N.C."/>
        </authorList>
    </citation>
    <scope>NUCLEOTIDE SEQUENCE [LARGE SCALE GENOMIC DNA]</scope>
    <source>
        <strain evidence="2 3">CGMCC 1.6847</strain>
    </source>
</reference>
<dbReference type="EMBL" id="VLKO01000001">
    <property type="protein sequence ID" value="TWI03314.1"/>
    <property type="molecule type" value="Genomic_DNA"/>
</dbReference>
<proteinExistence type="predicted"/>
<sequence length="158" mass="17922">MTNWTQKMQEVLNEKTENYTTQEKAHISFDYLKNLLVKIEDNHIPDSEVLRTKMEQVINGIQHKTPEQKVQYHGKHLIEITNLQTFVEENFNYVKKGKFKRSYVSKGMIFGMSFGIAIGAAFGKIAIGLSVGMLWGLGIGGFIGSNLDRKAEIGNRVL</sequence>
<gene>
    <name evidence="2" type="ORF">IQ05_00251</name>
</gene>
<feature type="transmembrane region" description="Helical" evidence="1">
    <location>
        <begin position="103"/>
        <end position="121"/>
    </location>
</feature>
<accession>A0ABY3FND3</accession>
<keyword evidence="1" id="KW-0472">Membrane</keyword>
<name>A0ABY3FND3_9FLAO</name>
<keyword evidence="1" id="KW-1133">Transmembrane helix</keyword>
<feature type="transmembrane region" description="Helical" evidence="1">
    <location>
        <begin position="127"/>
        <end position="147"/>
    </location>
</feature>
<comment type="caution">
    <text evidence="2">The sequence shown here is derived from an EMBL/GenBank/DDBJ whole genome shotgun (WGS) entry which is preliminary data.</text>
</comment>
<dbReference type="RefSeq" id="WP_144889087.1">
    <property type="nucleotide sequence ID" value="NZ_VLKO01000001.1"/>
</dbReference>
<evidence type="ECO:0000313" key="3">
    <source>
        <dbReference type="Proteomes" id="UP000317519"/>
    </source>
</evidence>
<keyword evidence="1" id="KW-0812">Transmembrane</keyword>
<evidence type="ECO:0008006" key="4">
    <source>
        <dbReference type="Google" id="ProtNLM"/>
    </source>
</evidence>
<organism evidence="2 3">
    <name type="scientific">Flavobacterium tiangeerense</name>
    <dbReference type="NCBI Taxonomy" id="459471"/>
    <lineage>
        <taxon>Bacteria</taxon>
        <taxon>Pseudomonadati</taxon>
        <taxon>Bacteroidota</taxon>
        <taxon>Flavobacteriia</taxon>
        <taxon>Flavobacteriales</taxon>
        <taxon>Flavobacteriaceae</taxon>
        <taxon>Flavobacterium</taxon>
    </lineage>
</organism>
<evidence type="ECO:0000313" key="2">
    <source>
        <dbReference type="EMBL" id="TWI03314.1"/>
    </source>
</evidence>
<dbReference type="Proteomes" id="UP000317519">
    <property type="component" value="Unassembled WGS sequence"/>
</dbReference>